<evidence type="ECO:0000313" key="2">
    <source>
        <dbReference type="Proteomes" id="UP000694232"/>
    </source>
</evidence>
<sequence length="422" mass="46098">MNTIKRIGAVGGAVVLVLCWPLAVGQIGQNVITDGIAHFSNEQVTAELVSYDRGYLSSHVETRYTILDPQLKAQLAEQGIPAQFLLDSEISHGLISLTAVSDFPEYPELPLTITSTTSLNGNTRFKVESDNWHYQNQGETPFTISLTPAVLEGSATRLGELTYSLSVPSIDMDFTNGEKAQLSHLRIDGQGKQIKGFWIGKQSLTLDALTTTDIDGTTPFSADKASYQFTSTLDEATQRFSSQHVVNIGQVVNQDNILRDVQLDFTLADVDSDSFEQLSNIYQSYPEMTHEAMGQAMPYLDTLFSKGFRLTMDKLSASLGEGEFTSSWSLSIPEGTDNVMQDPGIVLSALTGHLESSVSNQLAAAYPMIQQGADELVVMEMATQDDKGYQLKADVKDGNLQFANGTKVPLMALFMTLMMQQG</sequence>
<evidence type="ECO:0000313" key="1">
    <source>
        <dbReference type="EMBL" id="QXO19003.1"/>
    </source>
</evidence>
<dbReference type="EMBL" id="CP076643">
    <property type="protein sequence ID" value="QXO19003.1"/>
    <property type="molecule type" value="Genomic_DNA"/>
</dbReference>
<proteinExistence type="predicted"/>
<name>A0A975UBV6_9VIBR</name>
<keyword evidence="2" id="KW-1185">Reference proteome</keyword>
<organism evidence="1 2">
    <name type="scientific">Vibrio ostreae</name>
    <dbReference type="NCBI Taxonomy" id="2841925"/>
    <lineage>
        <taxon>Bacteria</taxon>
        <taxon>Pseudomonadati</taxon>
        <taxon>Pseudomonadota</taxon>
        <taxon>Gammaproteobacteria</taxon>
        <taxon>Vibrionales</taxon>
        <taxon>Vibrionaceae</taxon>
        <taxon>Vibrio</taxon>
    </lineage>
</organism>
<gene>
    <name evidence="1" type="ORF">KNV97_12425</name>
</gene>
<dbReference type="Pfam" id="PF06097">
    <property type="entry name" value="DUF945"/>
    <property type="match status" value="1"/>
</dbReference>
<dbReference type="Proteomes" id="UP000694232">
    <property type="component" value="Chromosome 1"/>
</dbReference>
<protein>
    <submittedName>
        <fullName evidence="1">DUF945 family protein</fullName>
    </submittedName>
</protein>
<dbReference type="AlphaFoldDB" id="A0A975UBV6"/>
<dbReference type="RefSeq" id="WP_218563248.1">
    <property type="nucleotide sequence ID" value="NZ_CP076643.1"/>
</dbReference>
<reference evidence="1" key="1">
    <citation type="submission" date="2021-06" db="EMBL/GenBank/DDBJ databases">
        <title>Vibrio nov. sp., novel gut bacterium isolated from Yellow Sea oyster.</title>
        <authorList>
            <person name="Muhammad N."/>
            <person name="Nguyen T.H."/>
            <person name="Lee Y.-J."/>
            <person name="Ko J."/>
            <person name="Kim S.-G."/>
        </authorList>
    </citation>
    <scope>NUCLEOTIDE SEQUENCE</scope>
    <source>
        <strain evidence="1">OG9-811</strain>
    </source>
</reference>
<dbReference type="InterPro" id="IPR010352">
    <property type="entry name" value="DUF945"/>
</dbReference>
<accession>A0A975UBV6</accession>
<dbReference type="KEGG" id="vos:KNV97_12425"/>